<feature type="compositionally biased region" description="Basic and acidic residues" evidence="3">
    <location>
        <begin position="32"/>
        <end position="41"/>
    </location>
</feature>
<evidence type="ECO:0000256" key="2">
    <source>
        <dbReference type="RuleBase" id="RU004508"/>
    </source>
</evidence>
<dbReference type="PANTHER" id="PTHR30244:SF34">
    <property type="entry name" value="DTDP-4-AMINO-4,6-DIDEOXYGALACTOSE TRANSAMINASE"/>
    <property type="match status" value="1"/>
</dbReference>
<protein>
    <submittedName>
        <fullName evidence="4">dTDP-4-amino-4,6-dideoxygalactose transaminase</fullName>
    </submittedName>
</protein>
<dbReference type="InterPro" id="IPR015424">
    <property type="entry name" value="PyrdxlP-dep_Trfase"/>
</dbReference>
<dbReference type="EMBL" id="FOVR01000002">
    <property type="protein sequence ID" value="SFN97203.1"/>
    <property type="molecule type" value="Genomic_DNA"/>
</dbReference>
<dbReference type="OrthoDB" id="9768668at2"/>
<dbReference type="Proteomes" id="UP000199236">
    <property type="component" value="Unassembled WGS sequence"/>
</dbReference>
<dbReference type="InterPro" id="IPR015421">
    <property type="entry name" value="PyrdxlP-dep_Trfase_major"/>
</dbReference>
<organism evidence="4 5">
    <name type="scientific">Cohaesibacter marisflavi</name>
    <dbReference type="NCBI Taxonomy" id="655353"/>
    <lineage>
        <taxon>Bacteria</taxon>
        <taxon>Pseudomonadati</taxon>
        <taxon>Pseudomonadota</taxon>
        <taxon>Alphaproteobacteria</taxon>
        <taxon>Hyphomicrobiales</taxon>
        <taxon>Cohaesibacteraceae</taxon>
    </lineage>
</organism>
<reference evidence="4 5" key="1">
    <citation type="submission" date="2016-10" db="EMBL/GenBank/DDBJ databases">
        <authorList>
            <person name="de Groot N.N."/>
        </authorList>
    </citation>
    <scope>NUCLEOTIDE SEQUENCE [LARGE SCALE GENOMIC DNA]</scope>
    <source>
        <strain evidence="4 5">CGMCC 1.9157</strain>
    </source>
</reference>
<proteinExistence type="inferred from homology"/>
<dbReference type="Pfam" id="PF01041">
    <property type="entry name" value="DegT_DnrJ_EryC1"/>
    <property type="match status" value="1"/>
</dbReference>
<dbReference type="GO" id="GO:0008483">
    <property type="term" value="F:transaminase activity"/>
    <property type="evidence" value="ECO:0007669"/>
    <property type="project" value="TreeGrafter"/>
</dbReference>
<gene>
    <name evidence="4" type="ORF">SAMN04488056_102562</name>
</gene>
<accession>A0A1I5DDC6</accession>
<dbReference type="InterPro" id="IPR000653">
    <property type="entry name" value="DegT/StrS_aminotransferase"/>
</dbReference>
<dbReference type="InterPro" id="IPR015422">
    <property type="entry name" value="PyrdxlP-dep_Trfase_small"/>
</dbReference>
<keyword evidence="2" id="KW-0663">Pyridoxal phosphate</keyword>
<dbReference type="AlphaFoldDB" id="A0A1I5DDC6"/>
<evidence type="ECO:0000313" key="5">
    <source>
        <dbReference type="Proteomes" id="UP000199236"/>
    </source>
</evidence>
<evidence type="ECO:0000313" key="4">
    <source>
        <dbReference type="EMBL" id="SFN97203.1"/>
    </source>
</evidence>
<name>A0A1I5DDC6_9HYPH</name>
<dbReference type="Gene3D" id="3.90.1150.10">
    <property type="entry name" value="Aspartate Aminotransferase, domain 1"/>
    <property type="match status" value="1"/>
</dbReference>
<comment type="similarity">
    <text evidence="1 2">Belongs to the DegT/DnrJ/EryC1 family.</text>
</comment>
<dbReference type="GO" id="GO:0000271">
    <property type="term" value="P:polysaccharide biosynthetic process"/>
    <property type="evidence" value="ECO:0007669"/>
    <property type="project" value="TreeGrafter"/>
</dbReference>
<dbReference type="SUPFAM" id="SSF53383">
    <property type="entry name" value="PLP-dependent transferases"/>
    <property type="match status" value="1"/>
</dbReference>
<keyword evidence="5" id="KW-1185">Reference proteome</keyword>
<feature type="region of interest" description="Disordered" evidence="3">
    <location>
        <begin position="1"/>
        <end position="48"/>
    </location>
</feature>
<dbReference type="GO" id="GO:0030170">
    <property type="term" value="F:pyridoxal phosphate binding"/>
    <property type="evidence" value="ECO:0007669"/>
    <property type="project" value="TreeGrafter"/>
</dbReference>
<dbReference type="Gene3D" id="3.40.640.10">
    <property type="entry name" value="Type I PLP-dependent aspartate aminotransferase-like (Major domain)"/>
    <property type="match status" value="1"/>
</dbReference>
<sequence length="390" mass="43181">MMNKIPSQDEQTSSPHREAPLMAGQTHVSTDAIRETSRSTRMETSNSETARTMLQRHFKDAHIHYGVGWSSAFYTALLSCHVAPGDEVILPALAPAGIIHAILLAKASPVLVDVRAGSYLIDHDAVMEAITERTRCVVLCHLYGQVASHQALHEQLRARSIALIEDGSDAFLSLGQSNSPASHCDLLVACLPGWRDVEGELPAFIATRNQDHHARLSYWTAQHDIAERLFQTVSPEAEEAPYVDLVGQLTDDQDQYFQNCISYSLNTRSAIEKQVANYDVALIQMGLQILTTSEECVRILQSYPICLEPFQKTSLFDSLYNEGFQICQSYRHLGQLKFFFSQESVGNFPNAASWSDGAISLPTGNHLSGREQKQMIATIERFMIAATGPA</sequence>
<dbReference type="STRING" id="655353.SAMN04488056_102562"/>
<evidence type="ECO:0000256" key="1">
    <source>
        <dbReference type="ARBA" id="ARBA00037999"/>
    </source>
</evidence>
<dbReference type="RefSeq" id="WP_090070142.1">
    <property type="nucleotide sequence ID" value="NZ_FOVR01000002.1"/>
</dbReference>
<evidence type="ECO:0000256" key="3">
    <source>
        <dbReference type="SAM" id="MobiDB-lite"/>
    </source>
</evidence>
<feature type="compositionally biased region" description="Polar residues" evidence="3">
    <location>
        <begin position="1"/>
        <end position="14"/>
    </location>
</feature>
<dbReference type="PANTHER" id="PTHR30244">
    <property type="entry name" value="TRANSAMINASE"/>
    <property type="match status" value="1"/>
</dbReference>